<dbReference type="Gene3D" id="2.70.9.20">
    <property type="entry name" value="Major capsid protein Vp54"/>
    <property type="match status" value="1"/>
</dbReference>
<feature type="domain" description="Major capsid protein N-terminal" evidence="5">
    <location>
        <begin position="24"/>
        <end position="206"/>
    </location>
</feature>
<evidence type="ECO:0000256" key="1">
    <source>
        <dbReference type="ARBA" id="ARBA00004328"/>
    </source>
</evidence>
<sequence>MAGRVQLATTGTQDAYFTENPEYTHFIKQFKRHTNFSTYDLTHDLHGQLEYGGIVKCTIPANSGDLLKAIRVHFTLPPLETDGVNFRYVESIGHAIFQHVDLTIGGQLVQRIPRDWLQIYSEHYITQTKQNNLAKLIGKCPDESSGLPVRHASIDQYLPLAATSTSYIVDIPFYFHNNPELAIPLCALTKQECEIEIQLSDIGKCIHNLPNILQQSSPDNTNFIVTVQSTSNGNKYFIDGVEAPQLELQYGRTYTFEFVSMAYYDHPFKFSTGSDGIHNNYIEYVDNQTSSDILNTYTITLTVNSDTPHHLYYYCGRHPGMGNMVHINPAPIDTTGLGIESMTLHTEMVQLNEPERRAIKKSNRDYIITQIQQNTFEIPVSTSAGTDDYRFNMNFMNPVKELYFVIQNVPLPVESFVSTFDYDFVYEIYPLGTEGKYINFEHLVSLEMILDNETILNEVTGNVVHLRAVQSGIHHSRTQLFRRFYSYSFGLEPEKWYPTGQRNFSAIKEQIIQLKLNSETVLKRELRVYALANNILRINGGSGKVIFPNGGISN</sequence>
<protein>
    <recommendedName>
        <fullName evidence="7">Capsid protein</fullName>
    </recommendedName>
</protein>
<dbReference type="InterPro" id="IPR038519">
    <property type="entry name" value="MCP_C_sf"/>
</dbReference>
<evidence type="ECO:0008006" key="7">
    <source>
        <dbReference type="Google" id="ProtNLM"/>
    </source>
</evidence>
<dbReference type="InterPro" id="IPR008972">
    <property type="entry name" value="Cupredoxin"/>
</dbReference>
<dbReference type="Gene3D" id="2.70.9.10">
    <property type="entry name" value="Adenovirus Type 2 Hexon, domain 4"/>
    <property type="match status" value="1"/>
</dbReference>
<comment type="subcellular location">
    <subcellularLocation>
        <location evidence="1">Virion</location>
    </subcellularLocation>
</comment>
<dbReference type="InterPro" id="IPR007542">
    <property type="entry name" value="MCP_C"/>
</dbReference>
<evidence type="ECO:0000259" key="5">
    <source>
        <dbReference type="Pfam" id="PF16903"/>
    </source>
</evidence>
<dbReference type="SUPFAM" id="SSF49503">
    <property type="entry name" value="Cupredoxins"/>
    <property type="match status" value="1"/>
</dbReference>
<dbReference type="GO" id="GO:0019028">
    <property type="term" value="C:viral capsid"/>
    <property type="evidence" value="ECO:0007669"/>
    <property type="project" value="UniProtKB-KW"/>
</dbReference>
<keyword evidence="2" id="KW-0167">Capsid protein</keyword>
<dbReference type="Pfam" id="PF16903">
    <property type="entry name" value="Capsid_N"/>
    <property type="match status" value="1"/>
</dbReference>
<keyword evidence="3" id="KW-0946">Virion</keyword>
<dbReference type="GO" id="GO:0005198">
    <property type="term" value="F:structural molecule activity"/>
    <property type="evidence" value="ECO:0007669"/>
    <property type="project" value="InterPro"/>
</dbReference>
<dbReference type="InterPro" id="IPR031654">
    <property type="entry name" value="Capsid_N"/>
</dbReference>
<reference evidence="6" key="1">
    <citation type="submission" date="2024-06" db="EMBL/GenBank/DDBJ databases">
        <title>Evidence of context-dependent and transient costs of resisting viral infection in isolates of the marine microalga Micromonas sp. (class Mamiellophyceae).</title>
        <authorList>
            <person name="Bedi de Silva A."/>
            <person name="Schvarcz C.R."/>
            <person name="Steward G.R."/>
            <person name="Edwards K.F."/>
        </authorList>
    </citation>
    <scope>NUCLEOTIDE SEQUENCE</scope>
    <source>
        <strain evidence="6">McV-KB2</strain>
    </source>
</reference>
<accession>A0AAU7YN33</accession>
<evidence type="ECO:0000256" key="2">
    <source>
        <dbReference type="ARBA" id="ARBA00022561"/>
    </source>
</evidence>
<dbReference type="Pfam" id="PF04451">
    <property type="entry name" value="Capsid_NCLDV"/>
    <property type="match status" value="1"/>
</dbReference>
<dbReference type="InterPro" id="IPR016112">
    <property type="entry name" value="VP_dsDNA_II"/>
</dbReference>
<proteinExistence type="predicted"/>
<name>A0AAU7YN33_9PHYC</name>
<feature type="domain" description="Major capsid protein C-terminal" evidence="4">
    <location>
        <begin position="355"/>
        <end position="543"/>
    </location>
</feature>
<organism evidence="6">
    <name type="scientific">Micromonas commoda virus</name>
    <dbReference type="NCBI Taxonomy" id="3057169"/>
    <lineage>
        <taxon>Viruses</taxon>
        <taxon>Varidnaviria</taxon>
        <taxon>Bamfordvirae</taxon>
        <taxon>Nucleocytoviricota</taxon>
        <taxon>Megaviricetes</taxon>
        <taxon>Algavirales</taxon>
        <taxon>Phycodnaviridae</taxon>
    </lineage>
</organism>
<evidence type="ECO:0000313" key="6">
    <source>
        <dbReference type="EMBL" id="XCA47458.1"/>
    </source>
</evidence>
<dbReference type="SUPFAM" id="SSF49749">
    <property type="entry name" value="Group II dsDNA viruses VP"/>
    <property type="match status" value="2"/>
</dbReference>
<dbReference type="EMBL" id="PP911589">
    <property type="protein sequence ID" value="XCA47458.1"/>
    <property type="molecule type" value="Genomic_DNA"/>
</dbReference>
<evidence type="ECO:0000256" key="3">
    <source>
        <dbReference type="ARBA" id="ARBA00022844"/>
    </source>
</evidence>
<evidence type="ECO:0000259" key="4">
    <source>
        <dbReference type="Pfam" id="PF04451"/>
    </source>
</evidence>